<keyword evidence="5" id="KW-0862">Zinc</keyword>
<evidence type="ECO:0000256" key="6">
    <source>
        <dbReference type="ARBA" id="ARBA00023002"/>
    </source>
</evidence>
<evidence type="ECO:0000256" key="2">
    <source>
        <dbReference type="ARBA" id="ARBA00004940"/>
    </source>
</evidence>
<dbReference type="PROSITE" id="PS00611">
    <property type="entry name" value="HISOL_DEHYDROGENASE"/>
    <property type="match status" value="1"/>
</dbReference>
<comment type="similarity">
    <text evidence="3 7">Belongs to the histidinol dehydrogenase family.</text>
</comment>
<dbReference type="CDD" id="cd06572">
    <property type="entry name" value="Histidinol_dh"/>
    <property type="match status" value="1"/>
</dbReference>
<dbReference type="InterPro" id="IPR022695">
    <property type="entry name" value="Histidinol_DH_monofunct"/>
</dbReference>
<accession>A0A2V3IPS2</accession>
<sequence length="454" mass="48090">MATSSARIYTSSEARSSILKRGLIEDTTVPPHVQARIDEMFGEPTTPVQCVQNILRSVREKGDDAVQYWTKTIDGVDISAGAEVSFDTIQNSLKSVSPDVIEALRISRDRIVTFHKKQPVSSWFTNELGGMVGQAIRPIERVGFYVPGGTAPLPSTVLMSVLPAVVAGCEQFVVVSPPDRQSASIASVTLAACAVINELGGVKVRVFTVGGSQAVGALAYGTATIPQVDKIVGPGNIFVAIAKKEVFGVVGIDGIYGPTEAVVLADQQADPKLVAADLLAQAEHDFMAVPILLTDSKTLAEKVQNEVDIQIEQLDRKEVAKHSMEHQGGLVVAESLDECVDLANAFATEHVSLSVEKPWDLVGKMKNAGGLFLGEGSCEVLGDYIAGPSHVMPTGGSARFSSPLSVLDFVKIVSVVGLDAPAVREIAGHAEKVARAEGLDGHANAAKMRKQFEL</sequence>
<dbReference type="PIRSF" id="PIRSF000099">
    <property type="entry name" value="Histidinol_dh"/>
    <property type="match status" value="1"/>
</dbReference>
<dbReference type="GO" id="GO:0004399">
    <property type="term" value="F:histidinol dehydrogenase activity"/>
    <property type="evidence" value="ECO:0007669"/>
    <property type="project" value="InterPro"/>
</dbReference>
<evidence type="ECO:0000256" key="3">
    <source>
        <dbReference type="ARBA" id="ARBA00010178"/>
    </source>
</evidence>
<proteinExistence type="inferred from homology"/>
<dbReference type="Gene3D" id="1.20.5.1300">
    <property type="match status" value="1"/>
</dbReference>
<reference evidence="8 9" key="1">
    <citation type="journal article" date="2018" name="Mol. Biol. Evol.">
        <title>Analysis of the draft genome of the red seaweed Gracilariopsis chorda provides insights into genome size evolution in Rhodophyta.</title>
        <authorList>
            <person name="Lee J."/>
            <person name="Yang E.C."/>
            <person name="Graf L."/>
            <person name="Yang J.H."/>
            <person name="Qiu H."/>
            <person name="Zel Zion U."/>
            <person name="Chan C.X."/>
            <person name="Stephens T.G."/>
            <person name="Weber A.P.M."/>
            <person name="Boo G.H."/>
            <person name="Boo S.M."/>
            <person name="Kim K.M."/>
            <person name="Shin Y."/>
            <person name="Jung M."/>
            <person name="Lee S.J."/>
            <person name="Yim H.S."/>
            <person name="Lee J.H."/>
            <person name="Bhattacharya D."/>
            <person name="Yoon H.S."/>
        </authorList>
    </citation>
    <scope>NUCLEOTIDE SEQUENCE [LARGE SCALE GENOMIC DNA]</scope>
    <source>
        <strain evidence="8 9">SKKU-2015</strain>
        <tissue evidence="8">Whole body</tissue>
    </source>
</reference>
<protein>
    <submittedName>
        <fullName evidence="8">Histidinol dehydrogenase</fullName>
    </submittedName>
</protein>
<dbReference type="InterPro" id="IPR016161">
    <property type="entry name" value="Ald_DH/histidinol_DH"/>
</dbReference>
<evidence type="ECO:0000256" key="1">
    <source>
        <dbReference type="ARBA" id="ARBA00001947"/>
    </source>
</evidence>
<evidence type="ECO:0000313" key="9">
    <source>
        <dbReference type="Proteomes" id="UP000247409"/>
    </source>
</evidence>
<keyword evidence="9" id="KW-1185">Reference proteome</keyword>
<keyword evidence="6" id="KW-0560">Oxidoreductase</keyword>
<evidence type="ECO:0000313" key="8">
    <source>
        <dbReference type="EMBL" id="PXF44085.1"/>
    </source>
</evidence>
<dbReference type="OrthoDB" id="1703565at2759"/>
<dbReference type="Proteomes" id="UP000247409">
    <property type="component" value="Unassembled WGS sequence"/>
</dbReference>
<gene>
    <name evidence="8" type="ORF">BWQ96_06166</name>
</gene>
<dbReference type="GO" id="GO:0005829">
    <property type="term" value="C:cytosol"/>
    <property type="evidence" value="ECO:0007669"/>
    <property type="project" value="TreeGrafter"/>
</dbReference>
<dbReference type="SUPFAM" id="SSF53720">
    <property type="entry name" value="ALDH-like"/>
    <property type="match status" value="1"/>
</dbReference>
<dbReference type="PANTHER" id="PTHR21256">
    <property type="entry name" value="HISTIDINOL DEHYDROGENASE HDH"/>
    <property type="match status" value="1"/>
</dbReference>
<keyword evidence="4" id="KW-0479">Metal-binding</keyword>
<dbReference type="AlphaFoldDB" id="A0A2V3IPS2"/>
<organism evidence="8 9">
    <name type="scientific">Gracilariopsis chorda</name>
    <dbReference type="NCBI Taxonomy" id="448386"/>
    <lineage>
        <taxon>Eukaryota</taxon>
        <taxon>Rhodophyta</taxon>
        <taxon>Florideophyceae</taxon>
        <taxon>Rhodymeniophycidae</taxon>
        <taxon>Gracilariales</taxon>
        <taxon>Gracilariaceae</taxon>
        <taxon>Gracilariopsis</taxon>
    </lineage>
</organism>
<dbReference type="STRING" id="448386.A0A2V3IPS2"/>
<name>A0A2V3IPS2_9FLOR</name>
<evidence type="ECO:0000256" key="5">
    <source>
        <dbReference type="ARBA" id="ARBA00022833"/>
    </source>
</evidence>
<dbReference type="GO" id="GO:0046872">
    <property type="term" value="F:metal ion binding"/>
    <property type="evidence" value="ECO:0007669"/>
    <property type="project" value="UniProtKB-KW"/>
</dbReference>
<evidence type="ECO:0000256" key="7">
    <source>
        <dbReference type="RuleBase" id="RU004175"/>
    </source>
</evidence>
<dbReference type="GO" id="GO:0051287">
    <property type="term" value="F:NAD binding"/>
    <property type="evidence" value="ECO:0007669"/>
    <property type="project" value="InterPro"/>
</dbReference>
<dbReference type="PANTHER" id="PTHR21256:SF2">
    <property type="entry name" value="HISTIDINE BIOSYNTHESIS TRIFUNCTIONAL PROTEIN"/>
    <property type="match status" value="1"/>
</dbReference>
<dbReference type="PRINTS" id="PR00083">
    <property type="entry name" value="HOLDHDRGNASE"/>
</dbReference>
<dbReference type="InterPro" id="IPR001692">
    <property type="entry name" value="Histidinol_DH_CS"/>
</dbReference>
<dbReference type="Gene3D" id="3.40.50.1980">
    <property type="entry name" value="Nitrogenase molybdenum iron protein domain"/>
    <property type="match status" value="2"/>
</dbReference>
<dbReference type="InterPro" id="IPR012131">
    <property type="entry name" value="Hstdl_DH"/>
</dbReference>
<comment type="cofactor">
    <cofactor evidence="1">
        <name>Zn(2+)</name>
        <dbReference type="ChEBI" id="CHEBI:29105"/>
    </cofactor>
</comment>
<comment type="caution">
    <text evidence="8">The sequence shown here is derived from an EMBL/GenBank/DDBJ whole genome shotgun (WGS) entry which is preliminary data.</text>
</comment>
<dbReference type="FunFam" id="3.40.50.1980:FF:000001">
    <property type="entry name" value="Histidinol dehydrogenase"/>
    <property type="match status" value="1"/>
</dbReference>
<dbReference type="Pfam" id="PF00815">
    <property type="entry name" value="Histidinol_dh"/>
    <property type="match status" value="1"/>
</dbReference>
<dbReference type="EMBL" id="NBIV01000102">
    <property type="protein sequence ID" value="PXF44085.1"/>
    <property type="molecule type" value="Genomic_DNA"/>
</dbReference>
<evidence type="ECO:0000256" key="4">
    <source>
        <dbReference type="ARBA" id="ARBA00022723"/>
    </source>
</evidence>
<comment type="pathway">
    <text evidence="2">Amino-acid biosynthesis; L-histidine biosynthesis; L-histidine from 5-phospho-alpha-D-ribose 1-diphosphate: step 9/9.</text>
</comment>
<dbReference type="NCBIfam" id="TIGR00069">
    <property type="entry name" value="hisD"/>
    <property type="match status" value="1"/>
</dbReference>
<dbReference type="GO" id="GO:0000105">
    <property type="term" value="P:L-histidine biosynthetic process"/>
    <property type="evidence" value="ECO:0007669"/>
    <property type="project" value="UniProtKB-UniPathway"/>
</dbReference>
<dbReference type="UniPathway" id="UPA00031">
    <property type="reaction ID" value="UER00014"/>
</dbReference>